<comment type="caution">
    <text evidence="3">The sequence shown here is derived from an EMBL/GenBank/DDBJ whole genome shotgun (WGS) entry which is preliminary data.</text>
</comment>
<protein>
    <recommendedName>
        <fullName evidence="5">Tetratricopeptide repeat protein</fullName>
    </recommendedName>
</protein>
<evidence type="ECO:0000313" key="3">
    <source>
        <dbReference type="EMBL" id="GJG59459.1"/>
    </source>
</evidence>
<dbReference type="GeneID" id="72466498"/>
<keyword evidence="4" id="KW-1185">Reference proteome</keyword>
<feature type="chain" id="PRO_5040343181" description="Tetratricopeptide repeat protein" evidence="2">
    <location>
        <begin position="23"/>
        <end position="480"/>
    </location>
</feature>
<evidence type="ECO:0000256" key="2">
    <source>
        <dbReference type="SAM" id="SignalP"/>
    </source>
</evidence>
<organism evidence="3 4">
    <name type="scientific">Prevotella lacticifex</name>
    <dbReference type="NCBI Taxonomy" id="2854755"/>
    <lineage>
        <taxon>Bacteria</taxon>
        <taxon>Pseudomonadati</taxon>
        <taxon>Bacteroidota</taxon>
        <taxon>Bacteroidia</taxon>
        <taxon>Bacteroidales</taxon>
        <taxon>Prevotellaceae</taxon>
        <taxon>Prevotella</taxon>
    </lineage>
</organism>
<dbReference type="EMBL" id="BPUB01000002">
    <property type="protein sequence ID" value="GJG59459.1"/>
    <property type="molecule type" value="Genomic_DNA"/>
</dbReference>
<feature type="signal peptide" evidence="2">
    <location>
        <begin position="1"/>
        <end position="22"/>
    </location>
</feature>
<dbReference type="RefSeq" id="WP_223928740.1">
    <property type="nucleotide sequence ID" value="NZ_BPTU01000002.1"/>
</dbReference>
<dbReference type="SMART" id="SM00028">
    <property type="entry name" value="TPR"/>
    <property type="match status" value="4"/>
</dbReference>
<dbReference type="InterPro" id="IPR019734">
    <property type="entry name" value="TPR_rpt"/>
</dbReference>
<feature type="repeat" description="TPR" evidence="1">
    <location>
        <begin position="430"/>
        <end position="463"/>
    </location>
</feature>
<dbReference type="SUPFAM" id="SSF48452">
    <property type="entry name" value="TPR-like"/>
    <property type="match status" value="2"/>
</dbReference>
<dbReference type="Gene3D" id="1.25.40.10">
    <property type="entry name" value="Tetratricopeptide repeat domain"/>
    <property type="match status" value="2"/>
</dbReference>
<dbReference type="PROSITE" id="PS50005">
    <property type="entry name" value="TPR"/>
    <property type="match status" value="2"/>
</dbReference>
<dbReference type="Pfam" id="PF14559">
    <property type="entry name" value="TPR_19"/>
    <property type="match status" value="1"/>
</dbReference>
<evidence type="ECO:0000313" key="4">
    <source>
        <dbReference type="Proteomes" id="UP000825483"/>
    </source>
</evidence>
<dbReference type="PANTHER" id="PTHR12558">
    <property type="entry name" value="CELL DIVISION CYCLE 16,23,27"/>
    <property type="match status" value="1"/>
</dbReference>
<dbReference type="PANTHER" id="PTHR12558:SF13">
    <property type="entry name" value="CELL DIVISION CYCLE PROTEIN 27 HOMOLOG"/>
    <property type="match status" value="1"/>
</dbReference>
<keyword evidence="1" id="KW-0802">TPR repeat</keyword>
<sequence length="480" mass="53552">MKAIKYLISGVLAMALAAPSMAQDVNYQTALEPVSKAIVAKSADAAELAKKYQKEFKKNPEALVALGKVYFGEKRYDDAKAIAQALTDNKKFANCGDAWILLGDIAVAEAENGDAGPAAAMYETAISVDPKNKTAYERYFTVNRTAAPEEAIRKLEEYKKIDPSYQIEAKVADMYYKQNTIGGMKDAVEWYKKGDANNYDETNFTQWANANYILRNYDDAVNVAKRGLAKFNNSVYLSRAALYAAAEKGDFQNALEYGKDMFKDNKDSLALDYYYYGISQLGVKDYQNAVTSLNKALEINPKDLRPMGKLSQAYLGLGQEDKALDYSQKYLEQATSVGYDDYNNLSEIYKKKGDAAKGTQQNDFYNKAMDVWEIMAKKSPAIADYAYFQEAQIAQDKLKDQAKVRELNQKIISTDEAITNLSSTNKQLLTYAYINEAINYNNANEIDKAKELAQKVLAIDPNNETAKKILAVGTEEGKTE</sequence>
<evidence type="ECO:0008006" key="5">
    <source>
        <dbReference type="Google" id="ProtNLM"/>
    </source>
</evidence>
<keyword evidence="2" id="KW-0732">Signal</keyword>
<gene>
    <name evidence="3" type="ORF">PRLR5076_23100</name>
</gene>
<dbReference type="Proteomes" id="UP000825483">
    <property type="component" value="Unassembled WGS sequence"/>
</dbReference>
<proteinExistence type="predicted"/>
<evidence type="ECO:0000256" key="1">
    <source>
        <dbReference type="PROSITE-ProRule" id="PRU00339"/>
    </source>
</evidence>
<name>A0A9R1CB95_9BACT</name>
<dbReference type="Pfam" id="PF13181">
    <property type="entry name" value="TPR_8"/>
    <property type="match status" value="1"/>
</dbReference>
<dbReference type="AlphaFoldDB" id="A0A9R1CB95"/>
<dbReference type="InterPro" id="IPR011990">
    <property type="entry name" value="TPR-like_helical_dom_sf"/>
</dbReference>
<reference evidence="3" key="1">
    <citation type="journal article" date="2022" name="Int. J. Syst. Evol. Microbiol.">
        <title>Prevotella lacticifex sp. nov., isolated from the rumen of cows.</title>
        <authorList>
            <person name="Shinkai T."/>
            <person name="Ikeyama N."/>
            <person name="Kumagai M."/>
            <person name="Ohmori H."/>
            <person name="Sakamoto M."/>
            <person name="Ohkuma M."/>
            <person name="Mitsumori M."/>
        </authorList>
    </citation>
    <scope>NUCLEOTIDE SEQUENCE</scope>
    <source>
        <strain evidence="3">R5076</strain>
    </source>
</reference>
<accession>A0A9R1CB95</accession>
<feature type="repeat" description="TPR" evidence="1">
    <location>
        <begin position="270"/>
        <end position="303"/>
    </location>
</feature>